<dbReference type="Gene3D" id="2.50.20.20">
    <property type="match status" value="1"/>
</dbReference>
<reference evidence="1 2" key="1">
    <citation type="submission" date="2017-04" db="EMBL/GenBank/DDBJ databases">
        <authorList>
            <person name="Afonso C.L."/>
            <person name="Miller P.J."/>
            <person name="Scott M.A."/>
            <person name="Spackman E."/>
            <person name="Goraichik I."/>
            <person name="Dimitrov K.M."/>
            <person name="Suarez D.L."/>
            <person name="Swayne D.E."/>
        </authorList>
    </citation>
    <scope>NUCLEOTIDE SEQUENCE [LARGE SCALE GENOMIC DNA]</scope>
    <source>
        <strain evidence="1 2">ToBE</strain>
    </source>
</reference>
<keyword evidence="2" id="KW-1185">Reference proteome</keyword>
<evidence type="ECO:0000313" key="2">
    <source>
        <dbReference type="Proteomes" id="UP000192569"/>
    </source>
</evidence>
<organism evidence="1 2">
    <name type="scientific">Thermanaeromonas toyohensis ToBE</name>
    <dbReference type="NCBI Taxonomy" id="698762"/>
    <lineage>
        <taxon>Bacteria</taxon>
        <taxon>Bacillati</taxon>
        <taxon>Bacillota</taxon>
        <taxon>Clostridia</taxon>
        <taxon>Neomoorellales</taxon>
        <taxon>Neomoorellaceae</taxon>
        <taxon>Thermanaeromonas</taxon>
    </lineage>
</organism>
<dbReference type="AlphaFoldDB" id="A0A1W1W2U4"/>
<gene>
    <name evidence="1" type="ORF">SAMN00808754_3153</name>
</gene>
<dbReference type="STRING" id="698762.SAMN00808754_3153"/>
<dbReference type="EMBL" id="LT838272">
    <property type="protein sequence ID" value="SMB99906.1"/>
    <property type="molecule type" value="Genomic_DNA"/>
</dbReference>
<name>A0A1W1W2U4_9FIRM</name>
<proteinExistence type="predicted"/>
<accession>A0A1W1W2U4</accession>
<evidence type="ECO:0000313" key="1">
    <source>
        <dbReference type="EMBL" id="SMB99906.1"/>
    </source>
</evidence>
<sequence>MKIPLPKLNLRIALVVLALVLASTWGYKFYWQEIRVTPEELLVKALDTTHALKSYRFHLEAFLETEGGCIEISRVSGERTPAGDLHLWGKMTGQEVDIYQVKDTTYFKDPVSQRWMVTPGNNPLQQEIFLVEVNPLSILKITKVKELHYKGRQKNMPGRPYLLVLRPEINNALLTAYWGNFACKLWIDRGTTYIQQAELVAEHRQKPGDRLLIKLELYDFNKRINVKPPLQ</sequence>
<protein>
    <recommendedName>
        <fullName evidence="3">Outer membrane lipoprotein-sorting protein</fullName>
    </recommendedName>
</protein>
<evidence type="ECO:0008006" key="3">
    <source>
        <dbReference type="Google" id="ProtNLM"/>
    </source>
</evidence>
<dbReference type="OrthoDB" id="1721427at2"/>
<dbReference type="Proteomes" id="UP000192569">
    <property type="component" value="Chromosome I"/>
</dbReference>
<dbReference type="RefSeq" id="WP_084666801.1">
    <property type="nucleotide sequence ID" value="NZ_LT838272.1"/>
</dbReference>